<dbReference type="Proteomes" id="UP000829992">
    <property type="component" value="Chromosome"/>
</dbReference>
<proteinExistence type="predicted"/>
<name>A0ABY4PMR6_9ACTN</name>
<dbReference type="EMBL" id="CP097289">
    <property type="protein sequence ID" value="UQT54402.1"/>
    <property type="molecule type" value="Genomic_DNA"/>
</dbReference>
<sequence length="97" mass="10631">MASTQDPITDLAELLHQAGLDNTTVERKHGHILIRLTPDDTAALARLLNLDDAWSLAMGLPPLGIRYLTCCITPEISAITLTDGNTRHLATRIRYAL</sequence>
<dbReference type="RefSeq" id="WP_249585898.1">
    <property type="nucleotide sequence ID" value="NZ_BAAAQL010000002.1"/>
</dbReference>
<reference evidence="1 2" key="1">
    <citation type="submission" date="2022-05" db="EMBL/GenBank/DDBJ databases">
        <authorList>
            <person name="Zhou X."/>
            <person name="Li K."/>
            <person name="Man Y."/>
        </authorList>
    </citation>
    <scope>NUCLEOTIDE SEQUENCE [LARGE SCALE GENOMIC DNA]</scope>
    <source>
        <strain evidence="1 2">MS405</strain>
    </source>
</reference>
<evidence type="ECO:0000313" key="2">
    <source>
        <dbReference type="Proteomes" id="UP000829992"/>
    </source>
</evidence>
<keyword evidence="2" id="KW-1185">Reference proteome</keyword>
<protein>
    <submittedName>
        <fullName evidence="1">Uncharacterized protein</fullName>
    </submittedName>
</protein>
<organism evidence="1 2">
    <name type="scientific">Streptomyces durmitorensis</name>
    <dbReference type="NCBI Taxonomy" id="319947"/>
    <lineage>
        <taxon>Bacteria</taxon>
        <taxon>Bacillati</taxon>
        <taxon>Actinomycetota</taxon>
        <taxon>Actinomycetes</taxon>
        <taxon>Kitasatosporales</taxon>
        <taxon>Streptomycetaceae</taxon>
        <taxon>Streptomyces</taxon>
    </lineage>
</organism>
<gene>
    <name evidence="1" type="ORF">M4V62_04470</name>
</gene>
<accession>A0ABY4PMR6</accession>
<evidence type="ECO:0000313" key="1">
    <source>
        <dbReference type="EMBL" id="UQT54402.1"/>
    </source>
</evidence>